<feature type="compositionally biased region" description="Basic and acidic residues" evidence="1">
    <location>
        <begin position="188"/>
        <end position="206"/>
    </location>
</feature>
<feature type="region of interest" description="Disordered" evidence="1">
    <location>
        <begin position="178"/>
        <end position="224"/>
    </location>
</feature>
<reference evidence="2 3" key="1">
    <citation type="submission" date="2024-11" db="EMBL/GenBank/DDBJ databases">
        <title>Adaptive evolution of stress response genes in parasites aligns with host niche diversity.</title>
        <authorList>
            <person name="Hahn C."/>
            <person name="Resl P."/>
        </authorList>
    </citation>
    <scope>NUCLEOTIDE SEQUENCE [LARGE SCALE GENOMIC DNA]</scope>
    <source>
        <strain evidence="2">EGGRZ-B1_66</strain>
        <tissue evidence="2">Body</tissue>
    </source>
</reference>
<evidence type="ECO:0000313" key="3">
    <source>
        <dbReference type="Proteomes" id="UP001626550"/>
    </source>
</evidence>
<name>A0ABD2Q101_9PLAT</name>
<evidence type="ECO:0000256" key="1">
    <source>
        <dbReference type="SAM" id="MobiDB-lite"/>
    </source>
</evidence>
<protein>
    <submittedName>
        <fullName evidence="2">Uncharacterized protein</fullName>
    </submittedName>
</protein>
<feature type="compositionally biased region" description="Low complexity" evidence="1">
    <location>
        <begin position="1"/>
        <end position="21"/>
    </location>
</feature>
<dbReference type="Proteomes" id="UP001626550">
    <property type="component" value="Unassembled WGS sequence"/>
</dbReference>
<accession>A0ABD2Q101</accession>
<feature type="region of interest" description="Disordered" evidence="1">
    <location>
        <begin position="367"/>
        <end position="391"/>
    </location>
</feature>
<keyword evidence="3" id="KW-1185">Reference proteome</keyword>
<feature type="region of interest" description="Disordered" evidence="1">
    <location>
        <begin position="1"/>
        <end position="31"/>
    </location>
</feature>
<feature type="region of interest" description="Disordered" evidence="1">
    <location>
        <begin position="89"/>
        <end position="123"/>
    </location>
</feature>
<dbReference type="AlphaFoldDB" id="A0ABD2Q101"/>
<feature type="compositionally biased region" description="Basic residues" evidence="1">
    <location>
        <begin position="380"/>
        <end position="391"/>
    </location>
</feature>
<proteinExistence type="predicted"/>
<comment type="caution">
    <text evidence="2">The sequence shown here is derived from an EMBL/GenBank/DDBJ whole genome shotgun (WGS) entry which is preliminary data.</text>
</comment>
<gene>
    <name evidence="2" type="ORF">Ciccas_009020</name>
</gene>
<organism evidence="2 3">
    <name type="scientific">Cichlidogyrus casuarinus</name>
    <dbReference type="NCBI Taxonomy" id="1844966"/>
    <lineage>
        <taxon>Eukaryota</taxon>
        <taxon>Metazoa</taxon>
        <taxon>Spiralia</taxon>
        <taxon>Lophotrochozoa</taxon>
        <taxon>Platyhelminthes</taxon>
        <taxon>Monogenea</taxon>
        <taxon>Monopisthocotylea</taxon>
        <taxon>Dactylogyridea</taxon>
        <taxon>Ancyrocephalidae</taxon>
        <taxon>Cichlidogyrus</taxon>
    </lineage>
</organism>
<evidence type="ECO:0000313" key="2">
    <source>
        <dbReference type="EMBL" id="KAL3312386.1"/>
    </source>
</evidence>
<feature type="compositionally biased region" description="Polar residues" evidence="1">
    <location>
        <begin position="104"/>
        <end position="123"/>
    </location>
</feature>
<sequence>MFSETSIYSDISQSAPSSPQAPDEERSGDENNMVNGLFLMQCVNKLNPENPRIVPPNDTDTRQKLYEILHRLGLQVILNGSLISSQQRKSTSAQAGSSAGPINIQDSGYFTESSPTNSKTVRNPQFSRPQLHFPDDRLVPHLSNLIDLNAYFRQISTNPGFSQKHAKCLPGAMQVEDQSKPQGILRNCETKEQSDRSKTRVSRQDPDIGSLTLCRTKRPPPGNSLTKTVKIDDEAVLNTKSRLKSNIAEKLSQEQINLAKAPYSCPDGVSGWLMLQILQVSNLVEIESRRFLNCSGINTRSLKDMLVSIGLPFYEERMRETGITSITLLARAEYSLLESTVGMTTLHIAWLKDQLKLLPMAYKGGARTKGRSGTLERGSMSRKHCRMNQDT</sequence>
<dbReference type="EMBL" id="JBJKFK010001720">
    <property type="protein sequence ID" value="KAL3312386.1"/>
    <property type="molecule type" value="Genomic_DNA"/>
</dbReference>